<reference evidence="2" key="1">
    <citation type="submission" date="2018-11" db="EMBL/GenBank/DDBJ databases">
        <authorList>
            <consortium name="Genoscope - CEA"/>
            <person name="William W."/>
        </authorList>
    </citation>
    <scope>NUCLEOTIDE SEQUENCE</scope>
</reference>
<gene>
    <name evidence="2" type="ORF">BOLC4T25641H</name>
</gene>
<sequence>MEFMRSCRSHKEYSDTSHRWNRVRCSTGGGDNSTGQSRGSESCWRWIFLGLVHIITIQ</sequence>
<protein>
    <submittedName>
        <fullName evidence="2">Uncharacterized protein</fullName>
    </submittedName>
</protein>
<proteinExistence type="predicted"/>
<evidence type="ECO:0000256" key="1">
    <source>
        <dbReference type="SAM" id="MobiDB-lite"/>
    </source>
</evidence>
<accession>A0A3P6CBJ5</accession>
<organism evidence="2">
    <name type="scientific">Brassica oleracea</name>
    <name type="common">Wild cabbage</name>
    <dbReference type="NCBI Taxonomy" id="3712"/>
    <lineage>
        <taxon>Eukaryota</taxon>
        <taxon>Viridiplantae</taxon>
        <taxon>Streptophyta</taxon>
        <taxon>Embryophyta</taxon>
        <taxon>Tracheophyta</taxon>
        <taxon>Spermatophyta</taxon>
        <taxon>Magnoliopsida</taxon>
        <taxon>eudicotyledons</taxon>
        <taxon>Gunneridae</taxon>
        <taxon>Pentapetalae</taxon>
        <taxon>rosids</taxon>
        <taxon>malvids</taxon>
        <taxon>Brassicales</taxon>
        <taxon>Brassicaceae</taxon>
        <taxon>Brassiceae</taxon>
        <taxon>Brassica</taxon>
    </lineage>
</organism>
<dbReference type="EMBL" id="LR031873">
    <property type="protein sequence ID" value="VDD10414.1"/>
    <property type="molecule type" value="Genomic_DNA"/>
</dbReference>
<feature type="compositionally biased region" description="Basic and acidic residues" evidence="1">
    <location>
        <begin position="9"/>
        <end position="18"/>
    </location>
</feature>
<evidence type="ECO:0000313" key="2">
    <source>
        <dbReference type="EMBL" id="VDD10414.1"/>
    </source>
</evidence>
<dbReference type="AlphaFoldDB" id="A0A3P6CBJ5"/>
<feature type="region of interest" description="Disordered" evidence="1">
    <location>
        <begin position="1"/>
        <end position="39"/>
    </location>
</feature>
<name>A0A3P6CBJ5_BRAOL</name>